<sequence>MSTSTNPPASVQAAALADVRSTTDLGADLANKDLPLADRFRVLFTLRNIGGEDGVAAIARAFEDDSVLLKHEVAYVLGQMKDPAAVETLLKVLADEDEDPMVRHEAGEALGAIGDEKALPALVKYAEHEDPVIAETCALAVALIEWTNSEEGKAQLESGELGENPYLSVDPAPPAAPTASVAELKETLNNADASLFARYRALFALRNEGSDAAVEAICSAFDDASALFRHELAYVLGQMQSPVAVDALAKVLKDGSEHCMVRHEAAEALGSIAHDDCLPLLQTHQSDAERVVSESCQVALDMADYEASGAFEYVA</sequence>
<dbReference type="UniPathway" id="UPA00354"/>
<dbReference type="GeneID" id="25566785"/>
<dbReference type="AlphaFoldDB" id="A0A0L0DHV5"/>
<evidence type="ECO:0000256" key="3">
    <source>
        <dbReference type="ARBA" id="ARBA00022723"/>
    </source>
</evidence>
<evidence type="ECO:0000256" key="9">
    <source>
        <dbReference type="HAMAP-Rule" id="MF_03101"/>
    </source>
</evidence>
<evidence type="ECO:0000256" key="4">
    <source>
        <dbReference type="ARBA" id="ARBA00022737"/>
    </source>
</evidence>
<dbReference type="GO" id="GO:0019135">
    <property type="term" value="F:deoxyhypusine monooxygenase activity"/>
    <property type="evidence" value="ECO:0007669"/>
    <property type="project" value="UniProtKB-UniRule"/>
</dbReference>
<dbReference type="SMART" id="SM00567">
    <property type="entry name" value="EZ_HEAT"/>
    <property type="match status" value="6"/>
</dbReference>
<keyword evidence="6 9" id="KW-0408">Iron</keyword>
<comment type="catalytic activity">
    <reaction evidence="1 9">
        <text>[eIF5A protein]-deoxyhypusine + AH2 + O2 = [eIF5A protein]-hypusine + A + H2O</text>
        <dbReference type="Rhea" id="RHEA:14101"/>
        <dbReference type="Rhea" id="RHEA-COMP:10144"/>
        <dbReference type="Rhea" id="RHEA-COMP:12592"/>
        <dbReference type="ChEBI" id="CHEBI:13193"/>
        <dbReference type="ChEBI" id="CHEBI:15377"/>
        <dbReference type="ChEBI" id="CHEBI:15379"/>
        <dbReference type="ChEBI" id="CHEBI:17499"/>
        <dbReference type="ChEBI" id="CHEBI:82657"/>
        <dbReference type="ChEBI" id="CHEBI:91175"/>
        <dbReference type="EC" id="1.14.99.29"/>
    </reaction>
</comment>
<protein>
    <recommendedName>
        <fullName evidence="9">Deoxyhypusine hydroxylase</fullName>
        <shortName evidence="9">DOHH</shortName>
        <ecNumber evidence="9">1.14.99.29</ecNumber>
    </recommendedName>
    <alternativeName>
        <fullName evidence="9">Deoxyhypusine dioxygenase</fullName>
    </alternativeName>
    <alternativeName>
        <fullName evidence="9">Deoxyhypusine monooxygenase</fullName>
    </alternativeName>
</protein>
<dbReference type="Gene3D" id="1.25.10.10">
    <property type="entry name" value="Leucine-rich Repeat Variant"/>
    <property type="match status" value="2"/>
</dbReference>
<dbReference type="EMBL" id="GL349470">
    <property type="protein sequence ID" value="KNC51892.1"/>
    <property type="molecule type" value="Genomic_DNA"/>
</dbReference>
<dbReference type="PANTHER" id="PTHR12697:SF5">
    <property type="entry name" value="DEOXYHYPUSINE HYDROXYLASE"/>
    <property type="match status" value="1"/>
</dbReference>
<gene>
    <name evidence="10" type="ORF">AMSG_07991</name>
</gene>
<organism evidence="10 11">
    <name type="scientific">Thecamonas trahens ATCC 50062</name>
    <dbReference type="NCBI Taxonomy" id="461836"/>
    <lineage>
        <taxon>Eukaryota</taxon>
        <taxon>Apusozoa</taxon>
        <taxon>Apusomonadida</taxon>
        <taxon>Apusomonadidae</taxon>
        <taxon>Thecamonas</taxon>
    </lineage>
</organism>
<dbReference type="HAMAP" id="MF_03101">
    <property type="entry name" value="Deoxyhypusine_hydroxylase"/>
    <property type="match status" value="1"/>
</dbReference>
<evidence type="ECO:0000256" key="6">
    <source>
        <dbReference type="ARBA" id="ARBA00023004"/>
    </source>
</evidence>
<reference evidence="10 11" key="1">
    <citation type="submission" date="2010-05" db="EMBL/GenBank/DDBJ databases">
        <title>The Genome Sequence of Thecamonas trahens ATCC 50062.</title>
        <authorList>
            <consortium name="The Broad Institute Genome Sequencing Platform"/>
            <person name="Russ C."/>
            <person name="Cuomo C."/>
            <person name="Shea T."/>
            <person name="Young S.K."/>
            <person name="Zeng Q."/>
            <person name="Koehrsen M."/>
            <person name="Haas B."/>
            <person name="Borodovsky M."/>
            <person name="Guigo R."/>
            <person name="Alvarado L."/>
            <person name="Berlin A."/>
            <person name="Bochicchio J."/>
            <person name="Borenstein D."/>
            <person name="Chapman S."/>
            <person name="Chen Z."/>
            <person name="Freedman E."/>
            <person name="Gellesch M."/>
            <person name="Goldberg J."/>
            <person name="Griggs A."/>
            <person name="Gujja S."/>
            <person name="Heilman E."/>
            <person name="Heiman D."/>
            <person name="Hepburn T."/>
            <person name="Howarth C."/>
            <person name="Jen D."/>
            <person name="Larson L."/>
            <person name="Mehta T."/>
            <person name="Park D."/>
            <person name="Pearson M."/>
            <person name="Roberts A."/>
            <person name="Saif S."/>
            <person name="Shenoy N."/>
            <person name="Sisk P."/>
            <person name="Stolte C."/>
            <person name="Sykes S."/>
            <person name="Thomson T."/>
            <person name="Walk T."/>
            <person name="White J."/>
            <person name="Yandava C."/>
            <person name="Burger G."/>
            <person name="Gray M.W."/>
            <person name="Holland P.W.H."/>
            <person name="King N."/>
            <person name="Lang F.B.F."/>
            <person name="Roger A.J."/>
            <person name="Ruiz-Trillo I."/>
            <person name="Lander E."/>
            <person name="Nusbaum C."/>
        </authorList>
    </citation>
    <scope>NUCLEOTIDE SEQUENCE [LARGE SCALE GENOMIC DNA]</scope>
    <source>
        <strain evidence="10 11">ATCC 50062</strain>
    </source>
</reference>
<dbReference type="InterPro" id="IPR004155">
    <property type="entry name" value="PBS_lyase_HEAT"/>
</dbReference>
<comment type="function">
    <text evidence="9">Catalyzes the hydroxylation of the N(6)-(4-aminobutyl)-L-lysine intermediate to form hypusine, an essential post-translational modification only found in mature eIF-5A factor.</text>
</comment>
<dbReference type="OrthoDB" id="421002at2759"/>
<dbReference type="PANTHER" id="PTHR12697">
    <property type="entry name" value="PBS LYASE HEAT-LIKE PROTEIN"/>
    <property type="match status" value="1"/>
</dbReference>
<dbReference type="FunFam" id="1.25.10.10:FF:000099">
    <property type="entry name" value="Deoxyhypusine hydroxylase"/>
    <property type="match status" value="1"/>
</dbReference>
<dbReference type="Pfam" id="PF13646">
    <property type="entry name" value="HEAT_2"/>
    <property type="match status" value="2"/>
</dbReference>
<evidence type="ECO:0000256" key="8">
    <source>
        <dbReference type="ARBA" id="ARBA00023256"/>
    </source>
</evidence>
<evidence type="ECO:0000256" key="5">
    <source>
        <dbReference type="ARBA" id="ARBA00023002"/>
    </source>
</evidence>
<evidence type="ECO:0000313" key="11">
    <source>
        <dbReference type="Proteomes" id="UP000054408"/>
    </source>
</evidence>
<proteinExistence type="inferred from homology"/>
<evidence type="ECO:0000256" key="1">
    <source>
        <dbReference type="ARBA" id="ARBA00000068"/>
    </source>
</evidence>
<feature type="binding site" evidence="9">
    <location>
        <position position="263"/>
    </location>
    <ligand>
        <name>Fe cation</name>
        <dbReference type="ChEBI" id="CHEBI:24875"/>
        <label>2</label>
    </ligand>
</feature>
<dbReference type="InterPro" id="IPR027517">
    <property type="entry name" value="Deoxyhypusine_hydroxylase"/>
</dbReference>
<comment type="cofactor">
    <cofactor evidence="9">
        <name>Fe(2+)</name>
        <dbReference type="ChEBI" id="CHEBI:29033"/>
    </cofactor>
    <text evidence="9">Binds 2 Fe(2+) ions per subunit.</text>
</comment>
<dbReference type="SUPFAM" id="SSF48371">
    <property type="entry name" value="ARM repeat"/>
    <property type="match status" value="1"/>
</dbReference>
<keyword evidence="3 9" id="KW-0479">Metal-binding</keyword>
<evidence type="ECO:0000256" key="2">
    <source>
        <dbReference type="ARBA" id="ARBA00005041"/>
    </source>
</evidence>
<dbReference type="InterPro" id="IPR011989">
    <property type="entry name" value="ARM-like"/>
</dbReference>
<feature type="binding site" evidence="9">
    <location>
        <position position="72"/>
    </location>
    <ligand>
        <name>Fe cation</name>
        <dbReference type="ChEBI" id="CHEBI:24875"/>
        <label>1</label>
    </ligand>
</feature>
<accession>A0A0L0DHV5</accession>
<keyword evidence="7 9" id="KW-0503">Monooxygenase</keyword>
<dbReference type="OMA" id="LQEPCSI"/>
<dbReference type="GO" id="GO:0046872">
    <property type="term" value="F:metal ion binding"/>
    <property type="evidence" value="ECO:0007669"/>
    <property type="project" value="UniProtKB-KW"/>
</dbReference>
<dbReference type="eggNOG" id="KOG0567">
    <property type="taxonomic scope" value="Eukaryota"/>
</dbReference>
<dbReference type="RefSeq" id="XP_013755749.1">
    <property type="nucleotide sequence ID" value="XM_013900295.1"/>
</dbReference>
<dbReference type="InterPro" id="IPR016024">
    <property type="entry name" value="ARM-type_fold"/>
</dbReference>
<dbReference type="STRING" id="461836.A0A0L0DHV5"/>
<keyword evidence="11" id="KW-1185">Reference proteome</keyword>
<keyword evidence="5 9" id="KW-0560">Oxidoreductase</keyword>
<feature type="binding site" evidence="9">
    <location>
        <position position="71"/>
    </location>
    <ligand>
        <name>Fe cation</name>
        <dbReference type="ChEBI" id="CHEBI:24875"/>
        <label>1</label>
    </ligand>
</feature>
<feature type="binding site" evidence="9">
    <location>
        <position position="264"/>
    </location>
    <ligand>
        <name>Fe cation</name>
        <dbReference type="ChEBI" id="CHEBI:24875"/>
        <label>2</label>
    </ligand>
</feature>
<keyword evidence="8 9" id="KW-0386">Hypusine biosynthesis</keyword>
<dbReference type="EC" id="1.14.99.29" evidence="9"/>
<name>A0A0L0DHV5_THETB</name>
<evidence type="ECO:0000313" key="10">
    <source>
        <dbReference type="EMBL" id="KNC51892.1"/>
    </source>
</evidence>
<feature type="binding site" evidence="9">
    <location>
        <position position="104"/>
    </location>
    <ligand>
        <name>Fe cation</name>
        <dbReference type="ChEBI" id="CHEBI:24875"/>
        <label>1</label>
    </ligand>
</feature>
<keyword evidence="4" id="KW-0677">Repeat</keyword>
<feature type="binding site" evidence="9">
    <location>
        <position position="105"/>
    </location>
    <ligand>
        <name>Fe cation</name>
        <dbReference type="ChEBI" id="CHEBI:24875"/>
        <label>1</label>
    </ligand>
</feature>
<comment type="similarity">
    <text evidence="9">Belongs to the deoxyhypusine hydroxylase family.</text>
</comment>
<dbReference type="Proteomes" id="UP000054408">
    <property type="component" value="Unassembled WGS sequence"/>
</dbReference>
<evidence type="ECO:0000256" key="7">
    <source>
        <dbReference type="ARBA" id="ARBA00023033"/>
    </source>
</evidence>
<feature type="binding site" evidence="9">
    <location>
        <position position="230"/>
    </location>
    <ligand>
        <name>Fe cation</name>
        <dbReference type="ChEBI" id="CHEBI:24875"/>
        <label>2</label>
    </ligand>
</feature>
<feature type="binding site" evidence="9">
    <location>
        <position position="231"/>
    </location>
    <ligand>
        <name>Fe cation</name>
        <dbReference type="ChEBI" id="CHEBI:24875"/>
        <label>2</label>
    </ligand>
</feature>
<comment type="pathway">
    <text evidence="2 9">Protein modification; eIF5A hypusination.</text>
</comment>